<dbReference type="SUPFAM" id="SSF52922">
    <property type="entry name" value="TK C-terminal domain-like"/>
    <property type="match status" value="1"/>
</dbReference>
<dbReference type="EMBL" id="BAABDH010000041">
    <property type="protein sequence ID" value="GAA3939996.1"/>
    <property type="molecule type" value="Genomic_DNA"/>
</dbReference>
<keyword evidence="5" id="KW-0786">Thiamine pyrophosphate</keyword>
<accession>A0ABP7NAD5</accession>
<dbReference type="Pfam" id="PF02780">
    <property type="entry name" value="Transketolase_C"/>
    <property type="match status" value="1"/>
</dbReference>
<dbReference type="Gene3D" id="3.40.50.970">
    <property type="match status" value="2"/>
</dbReference>
<comment type="cofactor">
    <cofactor evidence="1">
        <name>thiamine diphosphate</name>
        <dbReference type="ChEBI" id="CHEBI:58937"/>
    </cofactor>
</comment>
<dbReference type="SUPFAM" id="SSF52518">
    <property type="entry name" value="Thiamin diphosphate-binding fold (THDP-binding)"/>
    <property type="match status" value="2"/>
</dbReference>
<keyword evidence="4" id="KW-0560">Oxidoreductase</keyword>
<dbReference type="PANTHER" id="PTHR42980">
    <property type="entry name" value="2-OXOISOVALERATE DEHYDROGENASE SUBUNIT BETA-RELATED"/>
    <property type="match status" value="1"/>
</dbReference>
<gene>
    <name evidence="7" type="ORF">GCM10022406_25060</name>
</gene>
<dbReference type="PANTHER" id="PTHR42980:SF1">
    <property type="entry name" value="2-OXOISOVALERATE DEHYDROGENASE SUBUNIT BETA, MITOCHONDRIAL"/>
    <property type="match status" value="1"/>
</dbReference>
<dbReference type="RefSeq" id="WP_345114296.1">
    <property type="nucleotide sequence ID" value="NZ_BAABDH010000041.1"/>
</dbReference>
<protein>
    <recommendedName>
        <fullName evidence="3">3-methyl-2-oxobutanoate dehydrogenase (2-methylpropanoyl-transferring)</fullName>
        <ecNumber evidence="3">1.2.4.4</ecNumber>
    </recommendedName>
</protein>
<dbReference type="Gene3D" id="3.40.50.920">
    <property type="match status" value="1"/>
</dbReference>
<feature type="domain" description="Transketolase-like pyrimidine-binding" evidence="6">
    <location>
        <begin position="406"/>
        <end position="582"/>
    </location>
</feature>
<dbReference type="Pfam" id="PF02779">
    <property type="entry name" value="Transket_pyr"/>
    <property type="match status" value="1"/>
</dbReference>
<evidence type="ECO:0000256" key="5">
    <source>
        <dbReference type="ARBA" id="ARBA00023052"/>
    </source>
</evidence>
<dbReference type="EC" id="1.2.4.4" evidence="3"/>
<dbReference type="SMART" id="SM00861">
    <property type="entry name" value="Transket_pyr"/>
    <property type="match status" value="1"/>
</dbReference>
<proteinExistence type="predicted"/>
<keyword evidence="8" id="KW-1185">Reference proteome</keyword>
<dbReference type="InterPro" id="IPR001017">
    <property type="entry name" value="DH_E1"/>
</dbReference>
<comment type="caution">
    <text evidence="7">The sequence shown here is derived from an EMBL/GenBank/DDBJ whole genome shotgun (WGS) entry which is preliminary data.</text>
</comment>
<dbReference type="InterPro" id="IPR033248">
    <property type="entry name" value="Transketolase_C"/>
</dbReference>
<evidence type="ECO:0000256" key="4">
    <source>
        <dbReference type="ARBA" id="ARBA00023002"/>
    </source>
</evidence>
<dbReference type="InterPro" id="IPR009014">
    <property type="entry name" value="Transketo_C/PFOR_II"/>
</dbReference>
<evidence type="ECO:0000313" key="8">
    <source>
        <dbReference type="Proteomes" id="UP001499909"/>
    </source>
</evidence>
<dbReference type="Proteomes" id="UP001499909">
    <property type="component" value="Unassembled WGS sequence"/>
</dbReference>
<evidence type="ECO:0000256" key="1">
    <source>
        <dbReference type="ARBA" id="ARBA00001964"/>
    </source>
</evidence>
<dbReference type="InterPro" id="IPR029061">
    <property type="entry name" value="THDP-binding"/>
</dbReference>
<sequence>MLTRRSFMLTPTTPAPELQFIDSHAAVEPDLGTQLRAYALLRTADELARLYEENKAVTAKYVHATARGHEAIQLAAAFHLRETDYATPYYRDDALLLGLGISPYELMLQLMAKRDDPFSGGRTYYSHPSLRRAGFPVIPHQSSATGMQAIPATGMAHGLHYLESQGLPATPVGPPAAAGHPADTDEAGIDQAGFLNSPVLLTDSRPVVLCSIGDGAMTEGEVAEALQMAVLHQLPIIYLVQDNDWGISATGREMRAMDAYEFAAGFKGLQRLRVNGADFADSYAGLAAAFDYVRRTRGPILVHAKCPLLGHHTSGVRREWYRGDNLAEHTINDPLPRLHQQLLGLGVGEAELAGLGEQARVLVAADYQRALAAPDPDPATFADHEFAPPATTAEAGERSPAGADKALMVDAALHAVDDILREFPEALFYGQDVGGELGGVFREAALLAKKYGDTRVFNTPIQEAYIVGSTAGMSAVGAKPIVEIQFADYIWPALNQLVEELSKSCYLSNGKFPVQALIRVPIGAYGGGGPYHSGSIESTLLNIRGIKVVYPSNAADMKGLMRAAFLDPNPVVMLEHKGLYWSKVPGTEDAKTVEPATGYVIPLGVAAVAQPADAAKLRQGETCTVITYGMGVHWAKTASRQFPGQVEILDLRTLNPLDFDAVQAAVRRHGKALVLTEEPLMNSFAESLAGRIQRTCFPQLDAPVFTLGAANLPAIALNVALEKQMLPSADKVAAALAELLAY</sequence>
<organism evidence="7 8">
    <name type="scientific">Hymenobacter algoricola</name>
    <dbReference type="NCBI Taxonomy" id="486267"/>
    <lineage>
        <taxon>Bacteria</taxon>
        <taxon>Pseudomonadati</taxon>
        <taxon>Bacteroidota</taxon>
        <taxon>Cytophagia</taxon>
        <taxon>Cytophagales</taxon>
        <taxon>Hymenobacteraceae</taxon>
        <taxon>Hymenobacter</taxon>
    </lineage>
</organism>
<evidence type="ECO:0000259" key="6">
    <source>
        <dbReference type="SMART" id="SM00861"/>
    </source>
</evidence>
<dbReference type="InterPro" id="IPR005475">
    <property type="entry name" value="Transketolase-like_Pyr-bd"/>
</dbReference>
<evidence type="ECO:0000256" key="2">
    <source>
        <dbReference type="ARBA" id="ARBA00003906"/>
    </source>
</evidence>
<evidence type="ECO:0000313" key="7">
    <source>
        <dbReference type="EMBL" id="GAA3939996.1"/>
    </source>
</evidence>
<name>A0ABP7NAD5_9BACT</name>
<dbReference type="Pfam" id="PF00676">
    <property type="entry name" value="E1_dh"/>
    <property type="match status" value="1"/>
</dbReference>
<comment type="function">
    <text evidence="2">E1 component of the 2-oxoglutarate dehydrogenase (OGDH) complex which catalyzes the decarboxylation of 2-oxoglutarate, the first step in the conversion of 2-oxoglutarate to succinyl-CoA and CO(2).</text>
</comment>
<reference evidence="8" key="1">
    <citation type="journal article" date="2019" name="Int. J. Syst. Evol. Microbiol.">
        <title>The Global Catalogue of Microorganisms (GCM) 10K type strain sequencing project: providing services to taxonomists for standard genome sequencing and annotation.</title>
        <authorList>
            <consortium name="The Broad Institute Genomics Platform"/>
            <consortium name="The Broad Institute Genome Sequencing Center for Infectious Disease"/>
            <person name="Wu L."/>
            <person name="Ma J."/>
        </authorList>
    </citation>
    <scope>NUCLEOTIDE SEQUENCE [LARGE SCALE GENOMIC DNA]</scope>
    <source>
        <strain evidence="8">JCM 17214</strain>
    </source>
</reference>
<evidence type="ECO:0000256" key="3">
    <source>
        <dbReference type="ARBA" id="ARBA00012277"/>
    </source>
</evidence>
<dbReference type="CDD" id="cd07036">
    <property type="entry name" value="TPP_PYR_E1-PDHc-beta_like"/>
    <property type="match status" value="1"/>
</dbReference>